<keyword evidence="5 6" id="KW-0269">Exonuclease</keyword>
<dbReference type="PANTHER" id="PTHR34137:SF1">
    <property type="entry name" value="EXODEOXYRIBONUCLEASE 7 SMALL SUBUNIT"/>
    <property type="match status" value="1"/>
</dbReference>
<accession>A0A2T5ME31</accession>
<comment type="similarity">
    <text evidence="1 6">Belongs to the XseB family.</text>
</comment>
<dbReference type="GO" id="GO:0009318">
    <property type="term" value="C:exodeoxyribonuclease VII complex"/>
    <property type="evidence" value="ECO:0007669"/>
    <property type="project" value="UniProtKB-UniRule"/>
</dbReference>
<organism evidence="8 9">
    <name type="scientific">Stenotrophobium rhamnosiphilum</name>
    <dbReference type="NCBI Taxonomy" id="2029166"/>
    <lineage>
        <taxon>Bacteria</taxon>
        <taxon>Pseudomonadati</taxon>
        <taxon>Pseudomonadota</taxon>
        <taxon>Gammaproteobacteria</taxon>
        <taxon>Nevskiales</taxon>
        <taxon>Nevskiaceae</taxon>
        <taxon>Stenotrophobium</taxon>
    </lineage>
</organism>
<dbReference type="AlphaFoldDB" id="A0A2T5ME31"/>
<comment type="function">
    <text evidence="6">Bidirectionally degrades single-stranded DNA into large acid-insoluble oligonucleotides, which are then degraded further into small acid-soluble oligonucleotides.</text>
</comment>
<keyword evidence="3 6" id="KW-0540">Nuclease</keyword>
<comment type="catalytic activity">
    <reaction evidence="6">
        <text>Exonucleolytic cleavage in either 5'- to 3'- or 3'- to 5'-direction to yield nucleoside 5'-phosphates.</text>
        <dbReference type="EC" id="3.1.11.6"/>
    </reaction>
</comment>
<protein>
    <recommendedName>
        <fullName evidence="6">Exodeoxyribonuclease 7 small subunit</fullName>
        <ecNumber evidence="6">3.1.11.6</ecNumber>
    </recommendedName>
    <alternativeName>
        <fullName evidence="6">Exodeoxyribonuclease VII small subunit</fullName>
        <shortName evidence="6">Exonuclease VII small subunit</shortName>
    </alternativeName>
</protein>
<dbReference type="Gene3D" id="1.10.287.1040">
    <property type="entry name" value="Exonuclease VII, small subunit"/>
    <property type="match status" value="1"/>
</dbReference>
<reference evidence="8 9" key="1">
    <citation type="submission" date="2018-04" db="EMBL/GenBank/DDBJ databases">
        <title>Novel species isolated from glacier.</title>
        <authorList>
            <person name="Liu Q."/>
            <person name="Xin Y.-H."/>
        </authorList>
    </citation>
    <scope>NUCLEOTIDE SEQUENCE [LARGE SCALE GENOMIC DNA]</scope>
    <source>
        <strain evidence="8 9">GT1R17</strain>
    </source>
</reference>
<evidence type="ECO:0000256" key="2">
    <source>
        <dbReference type="ARBA" id="ARBA00022490"/>
    </source>
</evidence>
<dbReference type="PANTHER" id="PTHR34137">
    <property type="entry name" value="EXODEOXYRIBONUCLEASE 7 SMALL SUBUNIT"/>
    <property type="match status" value="1"/>
</dbReference>
<dbReference type="HAMAP" id="MF_00337">
    <property type="entry name" value="Exonuc_7_S"/>
    <property type="match status" value="1"/>
</dbReference>
<evidence type="ECO:0000256" key="5">
    <source>
        <dbReference type="ARBA" id="ARBA00022839"/>
    </source>
</evidence>
<keyword evidence="9" id="KW-1185">Reference proteome</keyword>
<dbReference type="InterPro" id="IPR003761">
    <property type="entry name" value="Exonuc_VII_S"/>
</dbReference>
<dbReference type="GO" id="GO:0008855">
    <property type="term" value="F:exodeoxyribonuclease VII activity"/>
    <property type="evidence" value="ECO:0007669"/>
    <property type="project" value="UniProtKB-UniRule"/>
</dbReference>
<evidence type="ECO:0000256" key="3">
    <source>
        <dbReference type="ARBA" id="ARBA00022722"/>
    </source>
</evidence>
<evidence type="ECO:0000313" key="9">
    <source>
        <dbReference type="Proteomes" id="UP000244248"/>
    </source>
</evidence>
<keyword evidence="4 6" id="KW-0378">Hydrolase</keyword>
<dbReference type="EC" id="3.1.11.6" evidence="6"/>
<dbReference type="RefSeq" id="WP_107940411.1">
    <property type="nucleotide sequence ID" value="NZ_QANS01000004.1"/>
</dbReference>
<dbReference type="OrthoDB" id="9801128at2"/>
<dbReference type="PIRSF" id="PIRSF006488">
    <property type="entry name" value="Exonuc_VII_S"/>
    <property type="match status" value="1"/>
</dbReference>
<proteinExistence type="inferred from homology"/>
<evidence type="ECO:0000313" key="8">
    <source>
        <dbReference type="EMBL" id="PTU30826.1"/>
    </source>
</evidence>
<keyword evidence="2 6" id="KW-0963">Cytoplasm</keyword>
<dbReference type="SUPFAM" id="SSF116842">
    <property type="entry name" value="XseB-like"/>
    <property type="match status" value="1"/>
</dbReference>
<comment type="subunit">
    <text evidence="6">Heterooligomer composed of large and small subunits.</text>
</comment>
<dbReference type="NCBIfam" id="TIGR01280">
    <property type="entry name" value="xseB"/>
    <property type="match status" value="1"/>
</dbReference>
<evidence type="ECO:0000256" key="1">
    <source>
        <dbReference type="ARBA" id="ARBA00009998"/>
    </source>
</evidence>
<gene>
    <name evidence="6" type="primary">xseB</name>
    <name evidence="8" type="ORF">CJD38_10970</name>
</gene>
<dbReference type="GO" id="GO:0006308">
    <property type="term" value="P:DNA catabolic process"/>
    <property type="evidence" value="ECO:0007669"/>
    <property type="project" value="UniProtKB-UniRule"/>
</dbReference>
<comment type="subcellular location">
    <subcellularLocation>
        <location evidence="6">Cytoplasm</location>
    </subcellularLocation>
</comment>
<comment type="caution">
    <text evidence="8">The sequence shown here is derived from an EMBL/GenBank/DDBJ whole genome shotgun (WGS) entry which is preliminary data.</text>
</comment>
<dbReference type="InterPro" id="IPR037004">
    <property type="entry name" value="Exonuc_VII_ssu_sf"/>
</dbReference>
<sequence>MPKRVDEKGSESASTDAVGQFEEAMKELEALVSKMERGDLRLEESLHVFERGIALAQQCRQSLEKAELKVQNLLERSSDNQDA</sequence>
<dbReference type="Pfam" id="PF02609">
    <property type="entry name" value="Exonuc_VII_S"/>
    <property type="match status" value="1"/>
</dbReference>
<evidence type="ECO:0000256" key="6">
    <source>
        <dbReference type="HAMAP-Rule" id="MF_00337"/>
    </source>
</evidence>
<evidence type="ECO:0000256" key="7">
    <source>
        <dbReference type="SAM" id="Coils"/>
    </source>
</evidence>
<dbReference type="Proteomes" id="UP000244248">
    <property type="component" value="Unassembled WGS sequence"/>
</dbReference>
<dbReference type="NCBIfam" id="NF002140">
    <property type="entry name" value="PRK00977.1-4"/>
    <property type="match status" value="1"/>
</dbReference>
<feature type="coiled-coil region" evidence="7">
    <location>
        <begin position="18"/>
        <end position="83"/>
    </location>
</feature>
<dbReference type="EMBL" id="QANS01000004">
    <property type="protein sequence ID" value="PTU30826.1"/>
    <property type="molecule type" value="Genomic_DNA"/>
</dbReference>
<evidence type="ECO:0000256" key="4">
    <source>
        <dbReference type="ARBA" id="ARBA00022801"/>
    </source>
</evidence>
<dbReference type="GO" id="GO:0005829">
    <property type="term" value="C:cytosol"/>
    <property type="evidence" value="ECO:0007669"/>
    <property type="project" value="TreeGrafter"/>
</dbReference>
<name>A0A2T5ME31_9GAMM</name>
<keyword evidence="7" id="KW-0175">Coiled coil</keyword>